<comment type="similarity">
    <text evidence="3">Belongs to the class-V pyridoxal-phosphate-dependent aminotransferase family. NifS/IscS subfamily.</text>
</comment>
<dbReference type="PANTHER" id="PTHR11601">
    <property type="entry name" value="CYSTEINE DESULFURYLASE FAMILY MEMBER"/>
    <property type="match status" value="1"/>
</dbReference>
<keyword evidence="8" id="KW-0408">Iron</keyword>
<dbReference type="RefSeq" id="WP_171324804.1">
    <property type="nucleotide sequence ID" value="NZ_JABFBC010000001.1"/>
</dbReference>
<dbReference type="AlphaFoldDB" id="A0A849L3L5"/>
<keyword evidence="9" id="KW-0411">Iron-sulfur</keyword>
<evidence type="ECO:0000259" key="11">
    <source>
        <dbReference type="Pfam" id="PF00266"/>
    </source>
</evidence>
<evidence type="ECO:0000256" key="8">
    <source>
        <dbReference type="ARBA" id="ARBA00023004"/>
    </source>
</evidence>
<accession>A0A849L3L5</accession>
<evidence type="ECO:0000256" key="6">
    <source>
        <dbReference type="ARBA" id="ARBA00022723"/>
    </source>
</evidence>
<keyword evidence="6" id="KW-0479">Metal-binding</keyword>
<dbReference type="Pfam" id="PF00266">
    <property type="entry name" value="Aminotran_5"/>
    <property type="match status" value="2"/>
</dbReference>
<evidence type="ECO:0000256" key="7">
    <source>
        <dbReference type="ARBA" id="ARBA00022898"/>
    </source>
</evidence>
<dbReference type="EMBL" id="JABFBC010000001">
    <property type="protein sequence ID" value="NNU80751.1"/>
    <property type="molecule type" value="Genomic_DNA"/>
</dbReference>
<evidence type="ECO:0000256" key="9">
    <source>
        <dbReference type="ARBA" id="ARBA00023014"/>
    </source>
</evidence>
<dbReference type="PIRSF" id="PIRSF005572">
    <property type="entry name" value="NifS"/>
    <property type="match status" value="1"/>
</dbReference>
<comment type="function">
    <text evidence="2">Catalyzes the removal of elemental sulfur atoms from cysteine to produce alanine. Seems to participate in the biosynthesis of the nitrogenase metalloclusters by providing the inorganic sulfur required for the Fe-S core formation.</text>
</comment>
<evidence type="ECO:0000313" key="13">
    <source>
        <dbReference type="Proteomes" id="UP000572377"/>
    </source>
</evidence>
<comment type="caution">
    <text evidence="12">The sequence shown here is derived from an EMBL/GenBank/DDBJ whole genome shotgun (WGS) entry which is preliminary data.</text>
</comment>
<keyword evidence="7" id="KW-0663">Pyridoxal phosphate</keyword>
<dbReference type="Proteomes" id="UP000572377">
    <property type="component" value="Unassembled WGS sequence"/>
</dbReference>
<dbReference type="GO" id="GO:0046872">
    <property type="term" value="F:metal ion binding"/>
    <property type="evidence" value="ECO:0007669"/>
    <property type="project" value="UniProtKB-KW"/>
</dbReference>
<dbReference type="SUPFAM" id="SSF53383">
    <property type="entry name" value="PLP-dependent transferases"/>
    <property type="match status" value="1"/>
</dbReference>
<evidence type="ECO:0000256" key="5">
    <source>
        <dbReference type="ARBA" id="ARBA00022679"/>
    </source>
</evidence>
<evidence type="ECO:0000256" key="1">
    <source>
        <dbReference type="ARBA" id="ARBA00001933"/>
    </source>
</evidence>
<dbReference type="PANTHER" id="PTHR11601:SF34">
    <property type="entry name" value="CYSTEINE DESULFURASE"/>
    <property type="match status" value="1"/>
</dbReference>
<keyword evidence="5" id="KW-0808">Transferase</keyword>
<protein>
    <recommendedName>
        <fullName evidence="4">Cysteine desulfurase</fullName>
    </recommendedName>
</protein>
<comment type="cofactor">
    <cofactor evidence="1">
        <name>pyridoxal 5'-phosphate</name>
        <dbReference type="ChEBI" id="CHEBI:597326"/>
    </cofactor>
</comment>
<dbReference type="Gene3D" id="3.90.1150.10">
    <property type="entry name" value="Aspartate Aminotransferase, domain 1"/>
    <property type="match status" value="1"/>
</dbReference>
<evidence type="ECO:0000256" key="4">
    <source>
        <dbReference type="ARBA" id="ARBA00013558"/>
    </source>
</evidence>
<comment type="catalytic activity">
    <reaction evidence="10">
        <text>(sulfur carrier)-H + L-cysteine = (sulfur carrier)-SH + L-alanine</text>
        <dbReference type="Rhea" id="RHEA:43892"/>
        <dbReference type="Rhea" id="RHEA-COMP:14737"/>
        <dbReference type="Rhea" id="RHEA-COMP:14739"/>
        <dbReference type="ChEBI" id="CHEBI:29917"/>
        <dbReference type="ChEBI" id="CHEBI:35235"/>
        <dbReference type="ChEBI" id="CHEBI:57972"/>
        <dbReference type="ChEBI" id="CHEBI:64428"/>
        <dbReference type="EC" id="2.8.1.7"/>
    </reaction>
</comment>
<name>A0A849L3L5_9RHOB</name>
<dbReference type="InterPro" id="IPR015424">
    <property type="entry name" value="PyrdxlP-dep_Trfase"/>
</dbReference>
<dbReference type="InterPro" id="IPR016454">
    <property type="entry name" value="Cysteine_dSase"/>
</dbReference>
<feature type="domain" description="Aminotransferase class V" evidence="11">
    <location>
        <begin position="141"/>
        <end position="333"/>
    </location>
</feature>
<feature type="domain" description="Aminotransferase class V" evidence="11">
    <location>
        <begin position="4"/>
        <end position="93"/>
    </location>
</feature>
<dbReference type="InterPro" id="IPR015422">
    <property type="entry name" value="PyrdxlP-dep_Trfase_small"/>
</dbReference>
<dbReference type="GO" id="GO:0051536">
    <property type="term" value="F:iron-sulfur cluster binding"/>
    <property type="evidence" value="ECO:0007669"/>
    <property type="project" value="UniProtKB-KW"/>
</dbReference>
<evidence type="ECO:0000313" key="12">
    <source>
        <dbReference type="EMBL" id="NNU80751.1"/>
    </source>
</evidence>
<evidence type="ECO:0000256" key="2">
    <source>
        <dbReference type="ARBA" id="ARBA00003120"/>
    </source>
</evidence>
<dbReference type="InterPro" id="IPR000192">
    <property type="entry name" value="Aminotrans_V_dom"/>
</dbReference>
<evidence type="ECO:0000256" key="3">
    <source>
        <dbReference type="ARBA" id="ARBA00006490"/>
    </source>
</evidence>
<sequence>MSRVYLDFNATAPLRPEARAAMLAAMDLVGNPSSVHAEGRAARAVIEQARAQVAAAVGCDRDEVIFTSGATEAAALALSGRDRIAALATEHDAVFSHLGDGEALPVDAEGRLHGTLPGDAFTCVQVANSETGVLQGATGDLADAVQAVGKLPYAFGWSGARAAMVSAHKLGGPKGVGALLLKSGQEISARITGGGQEMGRRSGTENVIGIAGFGAACEAAQRDLESGAWDRVAGLRNILEELLEAGAADIIFAGRGAERLPNTSCFAVPGWKGETQVMQMDLAGFAVSAGSACSSGKVKESRVLRAMGLDAETASSAIRVSLGPQTTEAELRSFAEAWLAARSRRRARAA</sequence>
<dbReference type="GO" id="GO:0031071">
    <property type="term" value="F:cysteine desulfurase activity"/>
    <property type="evidence" value="ECO:0007669"/>
    <property type="project" value="UniProtKB-EC"/>
</dbReference>
<gene>
    <name evidence="12" type="ORF">HMH01_09910</name>
</gene>
<dbReference type="InterPro" id="IPR015421">
    <property type="entry name" value="PyrdxlP-dep_Trfase_major"/>
</dbReference>
<proteinExistence type="inferred from homology"/>
<evidence type="ECO:0000256" key="10">
    <source>
        <dbReference type="ARBA" id="ARBA00050776"/>
    </source>
</evidence>
<dbReference type="Gene3D" id="3.40.640.10">
    <property type="entry name" value="Type I PLP-dependent aspartate aminotransferase-like (Major domain)"/>
    <property type="match status" value="1"/>
</dbReference>
<organism evidence="12 13">
    <name type="scientific">Halovulum dunhuangense</name>
    <dbReference type="NCBI Taxonomy" id="1505036"/>
    <lineage>
        <taxon>Bacteria</taxon>
        <taxon>Pseudomonadati</taxon>
        <taxon>Pseudomonadota</taxon>
        <taxon>Alphaproteobacteria</taxon>
        <taxon>Rhodobacterales</taxon>
        <taxon>Paracoccaceae</taxon>
        <taxon>Halovulum</taxon>
    </lineage>
</organism>
<dbReference type="Gene3D" id="1.10.260.50">
    <property type="match status" value="1"/>
</dbReference>
<keyword evidence="13" id="KW-1185">Reference proteome</keyword>
<reference evidence="12 13" key="1">
    <citation type="submission" date="2020-05" db="EMBL/GenBank/DDBJ databases">
        <title>Gimesia benthica sp. nov., a novel planctomycete isolated from a deep-sea water sample of the Northwest Indian Ocean.</title>
        <authorList>
            <person name="Wang J."/>
            <person name="Ruan C."/>
            <person name="Song L."/>
            <person name="Zhu Y."/>
            <person name="Li A."/>
            <person name="Zheng X."/>
            <person name="Wang L."/>
            <person name="Lu Z."/>
            <person name="Huang Y."/>
            <person name="Du W."/>
            <person name="Zhou Y."/>
            <person name="Huang L."/>
            <person name="Dai X."/>
        </authorList>
    </citation>
    <scope>NUCLEOTIDE SEQUENCE [LARGE SCALE GENOMIC DNA]</scope>
    <source>
        <strain evidence="12 13">YYQ-30</strain>
    </source>
</reference>